<evidence type="ECO:0000256" key="2">
    <source>
        <dbReference type="ARBA" id="ARBA00018768"/>
    </source>
</evidence>
<evidence type="ECO:0000256" key="7">
    <source>
        <dbReference type="ARBA" id="ARBA00048576"/>
    </source>
</evidence>
<keyword evidence="4 9" id="KW-0808">Transferase</keyword>
<comment type="catalytic activity">
    <reaction evidence="7 9">
        <text>a fatty acyl-[ACP] + S-adenosyl-L-methionine = an N-acyl-L-homoserine lactone + S-methyl-5'-thioadenosine + holo-[ACP] + H(+)</text>
        <dbReference type="Rhea" id="RHEA:10096"/>
        <dbReference type="Rhea" id="RHEA-COMP:9685"/>
        <dbReference type="Rhea" id="RHEA-COMP:14125"/>
        <dbReference type="ChEBI" id="CHEBI:15378"/>
        <dbReference type="ChEBI" id="CHEBI:17509"/>
        <dbReference type="ChEBI" id="CHEBI:55474"/>
        <dbReference type="ChEBI" id="CHEBI:59789"/>
        <dbReference type="ChEBI" id="CHEBI:64479"/>
        <dbReference type="ChEBI" id="CHEBI:138651"/>
        <dbReference type="EC" id="2.3.1.184"/>
    </reaction>
</comment>
<evidence type="ECO:0000256" key="3">
    <source>
        <dbReference type="ARBA" id="ARBA00022654"/>
    </source>
</evidence>
<proteinExistence type="inferred from homology"/>
<dbReference type="SUPFAM" id="SSF55729">
    <property type="entry name" value="Acyl-CoA N-acyltransferases (Nat)"/>
    <property type="match status" value="1"/>
</dbReference>
<dbReference type="Pfam" id="PF00765">
    <property type="entry name" value="Autoind_synth"/>
    <property type="match status" value="1"/>
</dbReference>
<evidence type="ECO:0000256" key="5">
    <source>
        <dbReference type="ARBA" id="ARBA00022691"/>
    </source>
</evidence>
<dbReference type="Proteomes" id="UP000517547">
    <property type="component" value="Unassembled WGS sequence"/>
</dbReference>
<dbReference type="PANTHER" id="PTHR39322:SF1">
    <property type="entry name" value="ISOVALERYL-HOMOSERINE LACTONE SYNTHASE"/>
    <property type="match status" value="1"/>
</dbReference>
<keyword evidence="5 9" id="KW-0949">S-adenosyl-L-methionine</keyword>
<evidence type="ECO:0000256" key="4">
    <source>
        <dbReference type="ARBA" id="ARBA00022679"/>
    </source>
</evidence>
<evidence type="ECO:0000256" key="1">
    <source>
        <dbReference type="ARBA" id="ARBA00012340"/>
    </source>
</evidence>
<comment type="similarity">
    <text evidence="8 9">Belongs to the autoinducer synthase family.</text>
</comment>
<dbReference type="AlphaFoldDB" id="A0A7Y7Y2J5"/>
<dbReference type="PANTHER" id="PTHR39322">
    <property type="entry name" value="ACYL-HOMOSERINE-LACTONE SYNTHASE"/>
    <property type="match status" value="1"/>
</dbReference>
<dbReference type="InterPro" id="IPR016181">
    <property type="entry name" value="Acyl_CoA_acyltransferase"/>
</dbReference>
<evidence type="ECO:0000256" key="8">
    <source>
        <dbReference type="PROSITE-ProRule" id="PRU00533"/>
    </source>
</evidence>
<keyword evidence="6 8" id="KW-0071">Autoinducer synthesis</keyword>
<dbReference type="GO" id="GO:0009372">
    <property type="term" value="P:quorum sensing"/>
    <property type="evidence" value="ECO:0007669"/>
    <property type="project" value="UniProtKB-UniRule"/>
</dbReference>
<organism evidence="10 11">
    <name type="scientific">Pseudomonas gingeri</name>
    <dbReference type="NCBI Taxonomy" id="117681"/>
    <lineage>
        <taxon>Bacteria</taxon>
        <taxon>Pseudomonadati</taxon>
        <taxon>Pseudomonadota</taxon>
        <taxon>Gammaproteobacteria</taxon>
        <taxon>Pseudomonadales</taxon>
        <taxon>Pseudomonadaceae</taxon>
        <taxon>Pseudomonas</taxon>
    </lineage>
</organism>
<dbReference type="GO" id="GO:0061579">
    <property type="term" value="F:N-acyl homoserine lactone synthase activity"/>
    <property type="evidence" value="ECO:0007669"/>
    <property type="project" value="UniProtKB-UniRule"/>
</dbReference>
<dbReference type="GO" id="GO:0007165">
    <property type="term" value="P:signal transduction"/>
    <property type="evidence" value="ECO:0007669"/>
    <property type="project" value="TreeGrafter"/>
</dbReference>
<dbReference type="PROSITE" id="PS51187">
    <property type="entry name" value="AUTOINDUCER_SYNTH_2"/>
    <property type="match status" value="1"/>
</dbReference>
<comment type="caution">
    <text evidence="10">The sequence shown here is derived from an EMBL/GenBank/DDBJ whole genome shotgun (WGS) entry which is preliminary data.</text>
</comment>
<dbReference type="RefSeq" id="WP_017125782.1">
    <property type="nucleotide sequence ID" value="NZ_JACAQE010000007.1"/>
</dbReference>
<dbReference type="InterPro" id="IPR018311">
    <property type="entry name" value="Autoind_synth_CS"/>
</dbReference>
<name>A0A7Y7Y2J5_9PSED</name>
<dbReference type="PROSITE" id="PS00949">
    <property type="entry name" value="AUTOINDUCER_SYNTH_1"/>
    <property type="match status" value="1"/>
</dbReference>
<reference evidence="10 11" key="1">
    <citation type="submission" date="2020-04" db="EMBL/GenBank/DDBJ databases">
        <title>Molecular characterization of pseudomonads from Agaricus bisporus reveal novel blotch 2 pathogens in Western Europe.</title>
        <authorList>
            <person name="Taparia T."/>
            <person name="Krijger M."/>
            <person name="Haynes E."/>
            <person name="Elpinstone J.G."/>
            <person name="Noble R."/>
            <person name="Van Der Wolf J."/>
        </authorList>
    </citation>
    <scope>NUCLEOTIDE SEQUENCE [LARGE SCALE GENOMIC DNA]</scope>
    <source>
        <strain evidence="10 11">IPO3738</strain>
    </source>
</reference>
<protein>
    <recommendedName>
        <fullName evidence="2 9">Acyl-homoserine-lactone synthase</fullName>
        <ecNumber evidence="1 9">2.3.1.184</ecNumber>
    </recommendedName>
    <alternativeName>
        <fullName evidence="9">Autoinducer synthesis protein</fullName>
    </alternativeName>
</protein>
<dbReference type="Gene3D" id="3.40.630.30">
    <property type="match status" value="1"/>
</dbReference>
<evidence type="ECO:0000256" key="6">
    <source>
        <dbReference type="ARBA" id="ARBA00022929"/>
    </source>
</evidence>
<evidence type="ECO:0000313" key="11">
    <source>
        <dbReference type="Proteomes" id="UP000517547"/>
    </source>
</evidence>
<evidence type="ECO:0000313" key="10">
    <source>
        <dbReference type="EMBL" id="NWC16401.1"/>
    </source>
</evidence>
<dbReference type="InterPro" id="IPR001690">
    <property type="entry name" value="Autoind_synthase"/>
</dbReference>
<evidence type="ECO:0000256" key="9">
    <source>
        <dbReference type="RuleBase" id="RU361135"/>
    </source>
</evidence>
<sequence length="204" mass="23318">MYRFVCRRFADMDKDALEELGRFRHEVFIGKLRWDVVSLHPRPGIEIDQFDTDGTIFITALDNKGQVAGCTRLLPTTQPYLLGEVFPRLCDKPVPRDAKVWELSRYAAIPEVSGTLGISLFKVSMQFAHMQGVRDVVAVTTQSLERYFLRHGVELRRLGGSLSRGKDKLVALCFSTHQFLNFIHRVNLDETLQEHIDNKSIIAL</sequence>
<accession>A0A7Y7Y2J5</accession>
<dbReference type="PRINTS" id="PR01549">
    <property type="entry name" value="AUTOINDCRSYN"/>
</dbReference>
<dbReference type="EC" id="2.3.1.184" evidence="1 9"/>
<dbReference type="EMBL" id="JACAQE010000007">
    <property type="protein sequence ID" value="NWC16401.1"/>
    <property type="molecule type" value="Genomic_DNA"/>
</dbReference>
<keyword evidence="3 8" id="KW-0673">Quorum sensing</keyword>
<gene>
    <name evidence="10" type="ORF">HX845_22280</name>
</gene>